<proteinExistence type="predicted"/>
<dbReference type="Proteomes" id="UP000199321">
    <property type="component" value="Unassembled WGS sequence"/>
</dbReference>
<evidence type="ECO:0000259" key="1">
    <source>
        <dbReference type="PROSITE" id="PS50910"/>
    </source>
</evidence>
<protein>
    <submittedName>
        <fullName evidence="2">HEPN domain-containing protein</fullName>
    </submittedName>
</protein>
<dbReference type="OrthoDB" id="1446962at2"/>
<evidence type="ECO:0000313" key="3">
    <source>
        <dbReference type="Proteomes" id="UP000199321"/>
    </source>
</evidence>
<accession>A0A1G7IIT0</accession>
<dbReference type="InterPro" id="IPR007842">
    <property type="entry name" value="HEPN_dom"/>
</dbReference>
<sequence>MEPSLLSLPALNENDTVAALVSQLVQQVNVNRIYLFPPEEQGADSYYFILIIEDAAKRFKSRIKAVLARLRETYPHCSISFYSLHTLQQLTKEGNPFFLNYCRKENLVYYHHRYEEGWLFKPLDLSQFMAKARENFDIQYSRITAFRQGAAFYLEHENYAQAAFMLHQTLEQCFLAAEYFLVGDTFSGHLISDHQSYLGKLYSAFKHFFPREHKEDTHLMNTLNKAYIHSRYSLHYHIKKTQVLTLIKKADELMALVAAAVETELLKCEKLLGGDFSSVPTAPKGLDTAVAAEEPVANVANETLQAAVRLLRPRVRHEYPGDSPIHLQEVTFEVANHGELRYLISCLLRVCMLALENTQGFGSPRLSHCSDRLTIATVLELADSLQPDQQLDSYDALESLLLGREATK</sequence>
<gene>
    <name evidence="2" type="ORF">SAMN05421855_10631</name>
</gene>
<organism evidence="2 3">
    <name type="scientific">Ulvibacter litoralis</name>
    <dbReference type="NCBI Taxonomy" id="227084"/>
    <lineage>
        <taxon>Bacteria</taxon>
        <taxon>Pseudomonadati</taxon>
        <taxon>Bacteroidota</taxon>
        <taxon>Flavobacteriia</taxon>
        <taxon>Flavobacteriales</taxon>
        <taxon>Flavobacteriaceae</taxon>
        <taxon>Ulvibacter</taxon>
    </lineage>
</organism>
<dbReference type="SMART" id="SM00748">
    <property type="entry name" value="HEPN"/>
    <property type="match status" value="1"/>
</dbReference>
<name>A0A1G7IIT0_9FLAO</name>
<keyword evidence="3" id="KW-1185">Reference proteome</keyword>
<dbReference type="Gene3D" id="1.20.120.330">
    <property type="entry name" value="Nucleotidyltransferases domain 2"/>
    <property type="match status" value="1"/>
</dbReference>
<dbReference type="STRING" id="227084.SAMN05421855_10631"/>
<dbReference type="EMBL" id="FNBA01000006">
    <property type="protein sequence ID" value="SDF12612.1"/>
    <property type="molecule type" value="Genomic_DNA"/>
</dbReference>
<dbReference type="PROSITE" id="PS50910">
    <property type="entry name" value="HEPN"/>
    <property type="match status" value="1"/>
</dbReference>
<dbReference type="SUPFAM" id="SSF81593">
    <property type="entry name" value="Nucleotidyltransferase substrate binding subunit/domain"/>
    <property type="match status" value="1"/>
</dbReference>
<evidence type="ECO:0000313" key="2">
    <source>
        <dbReference type="EMBL" id="SDF12612.1"/>
    </source>
</evidence>
<feature type="domain" description="HEPN" evidence="1">
    <location>
        <begin position="140"/>
        <end position="260"/>
    </location>
</feature>
<dbReference type="AlphaFoldDB" id="A0A1G7IIT0"/>
<dbReference type="Pfam" id="PF05168">
    <property type="entry name" value="HEPN"/>
    <property type="match status" value="1"/>
</dbReference>
<reference evidence="2 3" key="1">
    <citation type="submission" date="2016-10" db="EMBL/GenBank/DDBJ databases">
        <authorList>
            <person name="de Groot N.N."/>
        </authorList>
    </citation>
    <scope>NUCLEOTIDE SEQUENCE [LARGE SCALE GENOMIC DNA]</scope>
    <source>
        <strain evidence="2 3">DSM 16195</strain>
    </source>
</reference>